<comment type="caution">
    <text evidence="2">The sequence shown here is derived from an EMBL/GenBank/DDBJ whole genome shotgun (WGS) entry which is preliminary data.</text>
</comment>
<evidence type="ECO:0000256" key="1">
    <source>
        <dbReference type="SAM" id="MobiDB-lite"/>
    </source>
</evidence>
<accession>A0A7C8I5D8</accession>
<evidence type="ECO:0000313" key="2">
    <source>
        <dbReference type="EMBL" id="KAF2869726.1"/>
    </source>
</evidence>
<feature type="compositionally biased region" description="Polar residues" evidence="1">
    <location>
        <begin position="150"/>
        <end position="166"/>
    </location>
</feature>
<organism evidence="2 3">
    <name type="scientific">Massariosphaeria phaeospora</name>
    <dbReference type="NCBI Taxonomy" id="100035"/>
    <lineage>
        <taxon>Eukaryota</taxon>
        <taxon>Fungi</taxon>
        <taxon>Dikarya</taxon>
        <taxon>Ascomycota</taxon>
        <taxon>Pezizomycotina</taxon>
        <taxon>Dothideomycetes</taxon>
        <taxon>Pleosporomycetidae</taxon>
        <taxon>Pleosporales</taxon>
        <taxon>Pleosporales incertae sedis</taxon>
        <taxon>Massariosphaeria</taxon>
    </lineage>
</organism>
<keyword evidence="3" id="KW-1185">Reference proteome</keyword>
<sequence length="166" mass="19160">MGMWSASYFRDRLTVKYSIVLCESPLDPPSLIPRTSKIRIFLRRLAISCEQESPEKEILIRVNISLRFLWLQNGLGVTRNSTQLLLVVAPLFALKFRFNFLEALCASEFRQLFSGVVTSPSMVLFHWTERLIGDKIRRHARISPEKVNSRTHSSRLQTQFSDSTSN</sequence>
<protein>
    <submittedName>
        <fullName evidence="2">Uncharacterized protein</fullName>
    </submittedName>
</protein>
<dbReference type="AlphaFoldDB" id="A0A7C8I5D8"/>
<feature type="region of interest" description="Disordered" evidence="1">
    <location>
        <begin position="143"/>
        <end position="166"/>
    </location>
</feature>
<evidence type="ECO:0000313" key="3">
    <source>
        <dbReference type="Proteomes" id="UP000481861"/>
    </source>
</evidence>
<dbReference type="Proteomes" id="UP000481861">
    <property type="component" value="Unassembled WGS sequence"/>
</dbReference>
<dbReference type="EMBL" id="JAADJZ010000015">
    <property type="protein sequence ID" value="KAF2869726.1"/>
    <property type="molecule type" value="Genomic_DNA"/>
</dbReference>
<reference evidence="2 3" key="1">
    <citation type="submission" date="2020-01" db="EMBL/GenBank/DDBJ databases">
        <authorList>
            <consortium name="DOE Joint Genome Institute"/>
            <person name="Haridas S."/>
            <person name="Albert R."/>
            <person name="Binder M."/>
            <person name="Bloem J."/>
            <person name="Labutti K."/>
            <person name="Salamov A."/>
            <person name="Andreopoulos B."/>
            <person name="Baker S.E."/>
            <person name="Barry K."/>
            <person name="Bills G."/>
            <person name="Bluhm B.H."/>
            <person name="Cannon C."/>
            <person name="Castanera R."/>
            <person name="Culley D.E."/>
            <person name="Daum C."/>
            <person name="Ezra D."/>
            <person name="Gonzalez J.B."/>
            <person name="Henrissat B."/>
            <person name="Kuo A."/>
            <person name="Liang C."/>
            <person name="Lipzen A."/>
            <person name="Lutzoni F."/>
            <person name="Magnuson J."/>
            <person name="Mondo S."/>
            <person name="Nolan M."/>
            <person name="Ohm R."/>
            <person name="Pangilinan J."/>
            <person name="Park H.-J.H."/>
            <person name="Ramirez L."/>
            <person name="Alfaro M."/>
            <person name="Sun H."/>
            <person name="Tritt A."/>
            <person name="Yoshinaga Y."/>
            <person name="Zwiers L.-H.L."/>
            <person name="Turgeon B.G."/>
            <person name="Goodwin S.B."/>
            <person name="Spatafora J.W."/>
            <person name="Crous P.W."/>
            <person name="Grigoriev I.V."/>
        </authorList>
    </citation>
    <scope>NUCLEOTIDE SEQUENCE [LARGE SCALE GENOMIC DNA]</scope>
    <source>
        <strain evidence="2 3">CBS 611.86</strain>
    </source>
</reference>
<proteinExistence type="predicted"/>
<name>A0A7C8I5D8_9PLEO</name>
<gene>
    <name evidence="2" type="ORF">BDV95DRAFT_84828</name>
</gene>